<dbReference type="InterPro" id="IPR003864">
    <property type="entry name" value="CSC1/OSCA1-like_7TM"/>
</dbReference>
<comment type="subcellular location">
    <subcellularLocation>
        <location evidence="1">Membrane</location>
        <topology evidence="1">Multi-pass membrane protein</topology>
    </subcellularLocation>
</comment>
<reference evidence="13 14" key="1">
    <citation type="submission" date="2024-01" db="EMBL/GenBank/DDBJ databases">
        <title>A draft genome for the cacao thread blight pathogen Marasmiellus scandens.</title>
        <authorList>
            <person name="Baruah I.K."/>
            <person name="Leung J."/>
            <person name="Bukari Y."/>
            <person name="Amoako-Attah I."/>
            <person name="Meinhardt L.W."/>
            <person name="Bailey B.A."/>
            <person name="Cohen S.P."/>
        </authorList>
    </citation>
    <scope>NUCLEOTIDE SEQUENCE [LARGE SCALE GENOMIC DNA]</scope>
    <source>
        <strain evidence="13 14">GH-19</strain>
    </source>
</reference>
<dbReference type="PANTHER" id="PTHR13018">
    <property type="entry name" value="PROBABLE MEMBRANE PROTEIN DUF221-RELATED"/>
    <property type="match status" value="1"/>
</dbReference>
<keyword evidence="4 9" id="KW-0812">Transmembrane</keyword>
<keyword evidence="3" id="KW-0813">Transport</keyword>
<evidence type="ECO:0000259" key="11">
    <source>
        <dbReference type="Pfam" id="PF13967"/>
    </source>
</evidence>
<protein>
    <recommendedName>
        <fullName evidence="15">DUF221-domain-containing protein</fullName>
    </recommendedName>
</protein>
<feature type="domain" description="CSC1/OSCA1-like cytosolic" evidence="12">
    <location>
        <begin position="197"/>
        <end position="361"/>
    </location>
</feature>
<evidence type="ECO:0000256" key="3">
    <source>
        <dbReference type="ARBA" id="ARBA00022448"/>
    </source>
</evidence>
<evidence type="ECO:0000256" key="4">
    <source>
        <dbReference type="ARBA" id="ARBA00022692"/>
    </source>
</evidence>
<evidence type="ECO:0008006" key="15">
    <source>
        <dbReference type="Google" id="ProtNLM"/>
    </source>
</evidence>
<accession>A0ABR1K5I7</accession>
<evidence type="ECO:0000256" key="7">
    <source>
        <dbReference type="SAM" id="Coils"/>
    </source>
</evidence>
<comment type="similarity">
    <text evidence="2">Belongs to the CSC1 (TC 1.A.17) family.</text>
</comment>
<feature type="region of interest" description="Disordered" evidence="8">
    <location>
        <begin position="927"/>
        <end position="1009"/>
    </location>
</feature>
<dbReference type="EMBL" id="JBANRG010000001">
    <property type="protein sequence ID" value="KAK7472467.1"/>
    <property type="molecule type" value="Genomic_DNA"/>
</dbReference>
<feature type="transmembrane region" description="Helical" evidence="9">
    <location>
        <begin position="377"/>
        <end position="400"/>
    </location>
</feature>
<feature type="transmembrane region" description="Helical" evidence="9">
    <location>
        <begin position="152"/>
        <end position="175"/>
    </location>
</feature>
<evidence type="ECO:0000259" key="12">
    <source>
        <dbReference type="Pfam" id="PF14703"/>
    </source>
</evidence>
<feature type="coiled-coil region" evidence="7">
    <location>
        <begin position="290"/>
        <end position="317"/>
    </location>
</feature>
<feature type="transmembrane region" description="Helical" evidence="9">
    <location>
        <begin position="420"/>
        <end position="443"/>
    </location>
</feature>
<feature type="domain" description="CSC1/OSCA1-like N-terminal transmembrane" evidence="11">
    <location>
        <begin position="23"/>
        <end position="172"/>
    </location>
</feature>
<evidence type="ECO:0000256" key="6">
    <source>
        <dbReference type="ARBA" id="ARBA00023136"/>
    </source>
</evidence>
<name>A0ABR1K5I7_9AGAR</name>
<feature type="transmembrane region" description="Helical" evidence="9">
    <location>
        <begin position="636"/>
        <end position="657"/>
    </location>
</feature>
<keyword evidence="14" id="KW-1185">Reference proteome</keyword>
<comment type="caution">
    <text evidence="13">The sequence shown here is derived from an EMBL/GenBank/DDBJ whole genome shotgun (WGS) entry which is preliminary data.</text>
</comment>
<feature type="transmembrane region" description="Helical" evidence="9">
    <location>
        <begin position="107"/>
        <end position="127"/>
    </location>
</feature>
<evidence type="ECO:0000256" key="1">
    <source>
        <dbReference type="ARBA" id="ARBA00004141"/>
    </source>
</evidence>
<dbReference type="InterPro" id="IPR027815">
    <property type="entry name" value="CSC1/OSCA1-like_cyt"/>
</dbReference>
<feature type="transmembrane region" description="Helical" evidence="9">
    <location>
        <begin position="464"/>
        <end position="486"/>
    </location>
</feature>
<dbReference type="InterPro" id="IPR045122">
    <property type="entry name" value="Csc1-like"/>
</dbReference>
<dbReference type="PANTHER" id="PTHR13018:SF149">
    <property type="entry name" value="DOMAIN PROTEIN, PUTATIVE (AFU_ORTHOLOGUE AFUA_3G11660)-RELATED"/>
    <property type="match status" value="1"/>
</dbReference>
<evidence type="ECO:0000313" key="13">
    <source>
        <dbReference type="EMBL" id="KAK7472467.1"/>
    </source>
</evidence>
<feature type="transmembrane region" description="Helical" evidence="9">
    <location>
        <begin position="20"/>
        <end position="44"/>
    </location>
</feature>
<dbReference type="Proteomes" id="UP001498398">
    <property type="component" value="Unassembled WGS sequence"/>
</dbReference>
<evidence type="ECO:0000256" key="9">
    <source>
        <dbReference type="SAM" id="Phobius"/>
    </source>
</evidence>
<feature type="transmembrane region" description="Helical" evidence="9">
    <location>
        <begin position="532"/>
        <end position="552"/>
    </location>
</feature>
<evidence type="ECO:0000313" key="14">
    <source>
        <dbReference type="Proteomes" id="UP001498398"/>
    </source>
</evidence>
<keyword evidence="5 9" id="KW-1133">Transmembrane helix</keyword>
<proteinExistence type="inferred from homology"/>
<gene>
    <name evidence="13" type="ORF">VKT23_000582</name>
</gene>
<feature type="transmembrane region" description="Helical" evidence="9">
    <location>
        <begin position="598"/>
        <end position="616"/>
    </location>
</feature>
<evidence type="ECO:0000259" key="10">
    <source>
        <dbReference type="Pfam" id="PF02714"/>
    </source>
</evidence>
<feature type="domain" description="CSC1/OSCA1-like 7TM region" evidence="10">
    <location>
        <begin position="372"/>
        <end position="654"/>
    </location>
</feature>
<evidence type="ECO:0000256" key="5">
    <source>
        <dbReference type="ARBA" id="ARBA00022989"/>
    </source>
</evidence>
<keyword evidence="7" id="KW-0175">Coiled coil</keyword>
<feature type="transmembrane region" description="Helical" evidence="9">
    <location>
        <begin position="663"/>
        <end position="683"/>
    </location>
</feature>
<dbReference type="Pfam" id="PF02714">
    <property type="entry name" value="RSN1_7TM"/>
    <property type="match status" value="1"/>
</dbReference>
<dbReference type="InterPro" id="IPR032880">
    <property type="entry name" value="CSC1/OSCA1-like_N"/>
</dbReference>
<organism evidence="13 14">
    <name type="scientific">Marasmiellus scandens</name>
    <dbReference type="NCBI Taxonomy" id="2682957"/>
    <lineage>
        <taxon>Eukaryota</taxon>
        <taxon>Fungi</taxon>
        <taxon>Dikarya</taxon>
        <taxon>Basidiomycota</taxon>
        <taxon>Agaricomycotina</taxon>
        <taxon>Agaricomycetes</taxon>
        <taxon>Agaricomycetidae</taxon>
        <taxon>Agaricales</taxon>
        <taxon>Marasmiineae</taxon>
        <taxon>Omphalotaceae</taxon>
        <taxon>Marasmiellus</taxon>
    </lineage>
</organism>
<feature type="compositionally biased region" description="Polar residues" evidence="8">
    <location>
        <begin position="969"/>
        <end position="985"/>
    </location>
</feature>
<dbReference type="Pfam" id="PF14703">
    <property type="entry name" value="PHM7_cyt"/>
    <property type="match status" value="1"/>
</dbReference>
<dbReference type="Pfam" id="PF13967">
    <property type="entry name" value="RSN1_TM"/>
    <property type="match status" value="1"/>
</dbReference>
<evidence type="ECO:0000256" key="8">
    <source>
        <dbReference type="SAM" id="MobiDB-lite"/>
    </source>
</evidence>
<keyword evidence="6 9" id="KW-0472">Membrane</keyword>
<evidence type="ECO:0000256" key="2">
    <source>
        <dbReference type="ARBA" id="ARBA00007779"/>
    </source>
</evidence>
<sequence>MSNNPNLDDLVNSQTRALAPAAVGSQVALMSIVSVVTILVFNILRPKNKVIYEPKVKYHVGDKPPPRISDSLLGWLPPLVRTKEPELLDKIGLDAVTFLRFTRLMRWLFTGITFLTCAILIPVNAVFNLKHVNKEQRDILSMLTIRNVQGNWLFIHVAVTYLITFLIIGVIYVHWKKMVQLRKQWFRSPEYMQSLYARTLVVMGIPKKLQSDEGIRAIFESVKVPYPTTSVHIGRRVGRLPELIEFHNQTVRELEQYLVKYLKGGRIGKKRPTIRLGGCCGCGGQKRDAIDYYTEKLKRTEAAIEEYRHEVDTRKAENYGFASMAAVPYAHIVARILEKKTPKGTDGITLAPNPKDIIWENMNKSPGELRGKRTIGFLWLCLVCFFNTAPLFLISILANLEQIKTYVPFLEKWSDSSPSSFAIVSGVLPPTVSGIFGFFLPIIMRWLSQFMGALTHSKLDRQVVARYFAFLVISQLIIFTLIGVIFNSVEQIVREVGKKSFQEIIDHLSTLPRTINRTYIDQSSYWLTFFPLRGFLVVFDLAQIVNLVWITFKSHMWGRTPRDIREYTQPPEFQYAIYYSNLLFMGAVGLVFAPLAPLVALAACIVFWMSSWVYKYQLMFVFITKVETGGRLWNVIMNRLMFIVVLMQALMVLTIGLQYGFKSLTWLCTIPPIFIIAGFKYYLTKTFDPEFRYYKPTEEELRLAKVHSERGDVKGNRLEKRFGHPALHAELFTPMLHAKMMPLLSQVYRGRIGSQETKLKEYGGQKMDAQVVEGGIRIAAISQSDLEYDPALYRRDRGELDWDARSMASTAMFSDTASVMGPGGGGGFYAGSNATLPGYDRYLSQGPGLNSPMEQFELARLDSPNEPLLSPRAQYFQPHAAISSNSLSQPPLMHRDMTTDGLSREAPLHRPNEQFNNYSDMGAYRTGSPFEARTTTPFAEPRSNSPLPRYPPQPTRQFTSDQYPPHPTHQFSDQQSTYSYNSSPQMYPGHAQDPSNGSMNMAGRGAHRT</sequence>
<feature type="compositionally biased region" description="Polar residues" evidence="8">
    <location>
        <begin position="933"/>
        <end position="946"/>
    </location>
</feature>